<dbReference type="EMBL" id="SGXC01000004">
    <property type="protein sequence ID" value="RZS76996.1"/>
    <property type="molecule type" value="Genomic_DNA"/>
</dbReference>
<gene>
    <name evidence="1" type="ORF">EV675_5719</name>
</gene>
<dbReference type="Gene3D" id="3.30.1330.40">
    <property type="entry name" value="RutC-like"/>
    <property type="match status" value="1"/>
</dbReference>
<protein>
    <submittedName>
        <fullName evidence="1">2-aminomuconate deaminase</fullName>
    </submittedName>
</protein>
<evidence type="ECO:0000313" key="1">
    <source>
        <dbReference type="EMBL" id="RZS76996.1"/>
    </source>
</evidence>
<dbReference type="PANTHER" id="PTHR11803:SF48">
    <property type="entry name" value="2-AMINOMUCONATE DEAMINASE"/>
    <property type="match status" value="1"/>
</dbReference>
<reference evidence="1 2" key="1">
    <citation type="submission" date="2019-02" db="EMBL/GenBank/DDBJ databases">
        <title>Genomic Encyclopedia of Type Strains, Phase IV (KMG-IV): sequencing the most valuable type-strain genomes for metagenomic binning, comparative biology and taxonomic classification.</title>
        <authorList>
            <person name="Goeker M."/>
        </authorList>
    </citation>
    <scope>NUCLEOTIDE SEQUENCE [LARGE SCALE GENOMIC DNA]</scope>
    <source>
        <strain evidence="1 2">K24</strain>
    </source>
</reference>
<dbReference type="RefSeq" id="WP_087841697.1">
    <property type="nucleotide sequence ID" value="NZ_SGXC01000004.1"/>
</dbReference>
<keyword evidence="2" id="KW-1185">Reference proteome</keyword>
<dbReference type="GO" id="GO:0005829">
    <property type="term" value="C:cytosol"/>
    <property type="evidence" value="ECO:0007669"/>
    <property type="project" value="TreeGrafter"/>
</dbReference>
<dbReference type="SUPFAM" id="SSF55298">
    <property type="entry name" value="YjgF-like"/>
    <property type="match status" value="1"/>
</dbReference>
<name>A0A4Q7N6K8_9BURK</name>
<dbReference type="CDD" id="cd00448">
    <property type="entry name" value="YjgF_YER057c_UK114_family"/>
    <property type="match status" value="1"/>
</dbReference>
<dbReference type="InterPro" id="IPR006175">
    <property type="entry name" value="YjgF/YER057c/UK114"/>
</dbReference>
<evidence type="ECO:0000313" key="2">
    <source>
        <dbReference type="Proteomes" id="UP000292445"/>
    </source>
</evidence>
<proteinExistence type="predicted"/>
<dbReference type="Pfam" id="PF01042">
    <property type="entry name" value="Ribonuc_L-PSP"/>
    <property type="match status" value="1"/>
</dbReference>
<comment type="caution">
    <text evidence="1">The sequence shown here is derived from an EMBL/GenBank/DDBJ whole genome shotgun (WGS) entry which is preliminary data.</text>
</comment>
<sequence>MSDSATLATRAQPLGKYPHYKTMGDSIYLSGISARLPDGSIAGTTRHADGSVTRDIEVQTRVVIENVRATLAEAGATLADCIDILVFLTDMKDFPKYNAVYGEYFDAGGPTRTTVAVSELPRPDMIVEMKVVACRPRP</sequence>
<dbReference type="PANTHER" id="PTHR11803">
    <property type="entry name" value="2-IMINOBUTANOATE/2-IMINOPROPANOATE DEAMINASE RIDA"/>
    <property type="match status" value="1"/>
</dbReference>
<dbReference type="GO" id="GO:0019239">
    <property type="term" value="F:deaminase activity"/>
    <property type="evidence" value="ECO:0007669"/>
    <property type="project" value="TreeGrafter"/>
</dbReference>
<dbReference type="InterPro" id="IPR035959">
    <property type="entry name" value="RutC-like_sf"/>
</dbReference>
<dbReference type="OrthoDB" id="9803101at2"/>
<dbReference type="Proteomes" id="UP000292445">
    <property type="component" value="Unassembled WGS sequence"/>
</dbReference>
<dbReference type="AlphaFoldDB" id="A0A4Q7N6K8"/>
<accession>A0A4Q7N6K8</accession>
<organism evidence="1 2">
    <name type="scientific">Pigmentiphaga kullae</name>
    <dbReference type="NCBI Taxonomy" id="151784"/>
    <lineage>
        <taxon>Bacteria</taxon>
        <taxon>Pseudomonadati</taxon>
        <taxon>Pseudomonadota</taxon>
        <taxon>Betaproteobacteria</taxon>
        <taxon>Burkholderiales</taxon>
        <taxon>Alcaligenaceae</taxon>
        <taxon>Pigmentiphaga</taxon>
    </lineage>
</organism>